<feature type="transmembrane region" description="Helical" evidence="2">
    <location>
        <begin position="107"/>
        <end position="140"/>
    </location>
</feature>
<keyword evidence="2" id="KW-1133">Transmembrane helix</keyword>
<protein>
    <submittedName>
        <fullName evidence="3">Low temperature requirement protein A</fullName>
    </submittedName>
</protein>
<feature type="transmembrane region" description="Helical" evidence="2">
    <location>
        <begin position="403"/>
        <end position="420"/>
    </location>
</feature>
<feature type="transmembrane region" description="Helical" evidence="2">
    <location>
        <begin position="181"/>
        <end position="198"/>
    </location>
</feature>
<evidence type="ECO:0000313" key="3">
    <source>
        <dbReference type="EMBL" id="WSB11107.1"/>
    </source>
</evidence>
<dbReference type="EMBL" id="CP109083">
    <property type="protein sequence ID" value="WSB11107.1"/>
    <property type="molecule type" value="Genomic_DNA"/>
</dbReference>
<keyword evidence="4" id="KW-1185">Reference proteome</keyword>
<feature type="region of interest" description="Disordered" evidence="1">
    <location>
        <begin position="208"/>
        <end position="236"/>
    </location>
</feature>
<feature type="compositionally biased region" description="Pro residues" evidence="1">
    <location>
        <begin position="219"/>
        <end position="232"/>
    </location>
</feature>
<gene>
    <name evidence="3" type="ORF">OG849_29585</name>
</gene>
<sequence>MGSAAADGLTRRHSAHGFGRGQALSADHEVMESTESAAPAERHAGWNELFFDLVVVAGAGQLAHLLHDGPHLTDLALFGVLYLAFWTVWAGFAVYGDIAASATRVRTLLIAMLGMAVMAASVHAVLTHHAVTFVVAYVLLRWQAGRVWQRGSIVVDWPLAQFGAGALPWLVSLFVPTPWRYWLWALGIAVDIVTLLVATRGRTLRRASERVAARRGDRPPPGPPHAASPAPPQLSESRIDTAHMGERLGLYVIIVLGEGVIQIIGAASERDDWDLPLAATGLGAFCLLAGVCTLSLLYGTNGIPHLRKDALPPRLAMLLHAVMTGFLVALATALGSAITHFDDVLPKGQHWLLCGSMAGYFAAGVVAVLPLAERADRVWVLGWGLPCVAVAVALAPLGVRLPAWATIGILVALVGWQILYDPGRAGTSPPGRRWGGRIRRTARIV</sequence>
<dbReference type="Pfam" id="PF06772">
    <property type="entry name" value="LtrA"/>
    <property type="match status" value="1"/>
</dbReference>
<feature type="transmembrane region" description="Helical" evidence="2">
    <location>
        <begin position="75"/>
        <end position="95"/>
    </location>
</feature>
<dbReference type="PANTHER" id="PTHR36840:SF1">
    <property type="entry name" value="BLL5714 PROTEIN"/>
    <property type="match status" value="1"/>
</dbReference>
<keyword evidence="2" id="KW-0812">Transmembrane</keyword>
<keyword evidence="2" id="KW-0472">Membrane</keyword>
<proteinExistence type="predicted"/>
<reference evidence="3 4" key="1">
    <citation type="submission" date="2022-10" db="EMBL/GenBank/DDBJ databases">
        <title>The complete genomes of actinobacterial strains from the NBC collection.</title>
        <authorList>
            <person name="Joergensen T.S."/>
            <person name="Alvarez Arevalo M."/>
            <person name="Sterndorff E.B."/>
            <person name="Faurdal D."/>
            <person name="Vuksanovic O."/>
            <person name="Mourched A.-S."/>
            <person name="Charusanti P."/>
            <person name="Shaw S."/>
            <person name="Blin K."/>
            <person name="Weber T."/>
        </authorList>
    </citation>
    <scope>NUCLEOTIDE SEQUENCE [LARGE SCALE GENOMIC DNA]</scope>
    <source>
        <strain evidence="3 4">NBC 01792</strain>
    </source>
</reference>
<feature type="transmembrane region" description="Helical" evidence="2">
    <location>
        <begin position="350"/>
        <end position="371"/>
    </location>
</feature>
<dbReference type="Proteomes" id="UP001356428">
    <property type="component" value="Chromosome"/>
</dbReference>
<evidence type="ECO:0000256" key="2">
    <source>
        <dbReference type="SAM" id="Phobius"/>
    </source>
</evidence>
<feature type="transmembrane region" description="Helical" evidence="2">
    <location>
        <begin position="378"/>
        <end position="397"/>
    </location>
</feature>
<accession>A0ABZ1F3Z3</accession>
<organism evidence="3 4">
    <name type="scientific">Streptomyces cyaneofuscatus</name>
    <dbReference type="NCBI Taxonomy" id="66883"/>
    <lineage>
        <taxon>Bacteria</taxon>
        <taxon>Bacillati</taxon>
        <taxon>Actinomycetota</taxon>
        <taxon>Actinomycetes</taxon>
        <taxon>Kitasatosporales</taxon>
        <taxon>Streptomycetaceae</taxon>
        <taxon>Streptomyces</taxon>
    </lineage>
</organism>
<dbReference type="InterPro" id="IPR010640">
    <property type="entry name" value="Low_temperature_requirement_A"/>
</dbReference>
<evidence type="ECO:0000313" key="4">
    <source>
        <dbReference type="Proteomes" id="UP001356428"/>
    </source>
</evidence>
<evidence type="ECO:0000256" key="1">
    <source>
        <dbReference type="SAM" id="MobiDB-lite"/>
    </source>
</evidence>
<feature type="transmembrane region" description="Helical" evidence="2">
    <location>
        <begin position="277"/>
        <end position="298"/>
    </location>
</feature>
<dbReference type="PANTHER" id="PTHR36840">
    <property type="entry name" value="BLL5714 PROTEIN"/>
    <property type="match status" value="1"/>
</dbReference>
<feature type="transmembrane region" description="Helical" evidence="2">
    <location>
        <begin position="318"/>
        <end position="338"/>
    </location>
</feature>
<feature type="compositionally biased region" description="Basic and acidic residues" evidence="1">
    <location>
        <begin position="208"/>
        <end position="218"/>
    </location>
</feature>
<feature type="transmembrane region" description="Helical" evidence="2">
    <location>
        <begin position="248"/>
        <end position="265"/>
    </location>
</feature>
<name>A0ABZ1F3Z3_9ACTN</name>